<evidence type="ECO:0000313" key="2">
    <source>
        <dbReference type="EMBL" id="MED6209143.1"/>
    </source>
</evidence>
<protein>
    <submittedName>
        <fullName evidence="2">Uncharacterized protein</fullName>
    </submittedName>
</protein>
<sequence>MAETGPEPEPEAAILVGPEPEPEPEPEPQVRQFGPEPEPQPKPEAAILVGPEPQEVIDGFVAACEEVEETEAAIKAYEEAELRYQQINQSELEKDNEAEAEIRKIIEVVVTDARELYDCGTFVMKWMEVLDPTKLDAHSKYPIKYWSTEDLQGFRNEIIWQIILSKQNLDIQKAI</sequence>
<keyword evidence="3" id="KW-1185">Reference proteome</keyword>
<proteinExistence type="predicted"/>
<feature type="region of interest" description="Disordered" evidence="1">
    <location>
        <begin position="1"/>
        <end position="47"/>
    </location>
</feature>
<dbReference type="EMBL" id="JASCZI010242028">
    <property type="protein sequence ID" value="MED6209143.1"/>
    <property type="molecule type" value="Genomic_DNA"/>
</dbReference>
<dbReference type="Proteomes" id="UP001341840">
    <property type="component" value="Unassembled WGS sequence"/>
</dbReference>
<evidence type="ECO:0000256" key="1">
    <source>
        <dbReference type="SAM" id="MobiDB-lite"/>
    </source>
</evidence>
<accession>A0ABU6YJ68</accession>
<gene>
    <name evidence="2" type="ORF">PIB30_051958</name>
</gene>
<reference evidence="2 3" key="1">
    <citation type="journal article" date="2023" name="Plants (Basel)">
        <title>Bridging the Gap: Combining Genomics and Transcriptomics Approaches to Understand Stylosanthes scabra, an Orphan Legume from the Brazilian Caatinga.</title>
        <authorList>
            <person name="Ferreira-Neto J.R.C."/>
            <person name="da Silva M.D."/>
            <person name="Binneck E."/>
            <person name="de Melo N.F."/>
            <person name="da Silva R.H."/>
            <person name="de Melo A.L.T.M."/>
            <person name="Pandolfi V."/>
            <person name="Bustamante F.O."/>
            <person name="Brasileiro-Vidal A.C."/>
            <person name="Benko-Iseppon A.M."/>
        </authorList>
    </citation>
    <scope>NUCLEOTIDE SEQUENCE [LARGE SCALE GENOMIC DNA]</scope>
    <source>
        <tissue evidence="2">Leaves</tissue>
    </source>
</reference>
<name>A0ABU6YJ68_9FABA</name>
<organism evidence="2 3">
    <name type="scientific">Stylosanthes scabra</name>
    <dbReference type="NCBI Taxonomy" id="79078"/>
    <lineage>
        <taxon>Eukaryota</taxon>
        <taxon>Viridiplantae</taxon>
        <taxon>Streptophyta</taxon>
        <taxon>Embryophyta</taxon>
        <taxon>Tracheophyta</taxon>
        <taxon>Spermatophyta</taxon>
        <taxon>Magnoliopsida</taxon>
        <taxon>eudicotyledons</taxon>
        <taxon>Gunneridae</taxon>
        <taxon>Pentapetalae</taxon>
        <taxon>rosids</taxon>
        <taxon>fabids</taxon>
        <taxon>Fabales</taxon>
        <taxon>Fabaceae</taxon>
        <taxon>Papilionoideae</taxon>
        <taxon>50 kb inversion clade</taxon>
        <taxon>dalbergioids sensu lato</taxon>
        <taxon>Dalbergieae</taxon>
        <taxon>Pterocarpus clade</taxon>
        <taxon>Stylosanthes</taxon>
    </lineage>
</organism>
<comment type="caution">
    <text evidence="2">The sequence shown here is derived from an EMBL/GenBank/DDBJ whole genome shotgun (WGS) entry which is preliminary data.</text>
</comment>
<feature type="compositionally biased region" description="Acidic residues" evidence="1">
    <location>
        <begin position="1"/>
        <end position="10"/>
    </location>
</feature>
<evidence type="ECO:0000313" key="3">
    <source>
        <dbReference type="Proteomes" id="UP001341840"/>
    </source>
</evidence>